<accession>A0A0S4TTG5</accession>
<dbReference type="AlphaFoldDB" id="A0A0S4TTG5"/>
<gene>
    <name evidence="1" type="ORF">RUN39_v1_570067</name>
</gene>
<dbReference type="EMBL" id="LN899819">
    <property type="protein sequence ID" value="CUV13364.1"/>
    <property type="molecule type" value="Genomic_DNA"/>
</dbReference>
<sequence length="83" mass="8921">MGGDPRTQARRSLAQPDRDGERCVGKVALPLLARAALDCALVERGLPVTRVRWDPKTPLIGGLGLGADGSITRTRLRVWSGVF</sequence>
<reference evidence="1" key="1">
    <citation type="submission" date="2015-10" db="EMBL/GenBank/DDBJ databases">
        <authorList>
            <person name="Gilbert D.G."/>
        </authorList>
    </citation>
    <scope>NUCLEOTIDE SEQUENCE</scope>
    <source>
        <strain evidence="1">Phyl III-seqv23</strain>
    </source>
</reference>
<proteinExistence type="predicted"/>
<name>A0A0S4TTG5_RALSL</name>
<protein>
    <submittedName>
        <fullName evidence="1">Uncharacterized protein</fullName>
    </submittedName>
</protein>
<evidence type="ECO:0000313" key="1">
    <source>
        <dbReference type="EMBL" id="CUV13364.1"/>
    </source>
</evidence>
<organism evidence="1">
    <name type="scientific">Ralstonia solanacearum</name>
    <name type="common">Pseudomonas solanacearum</name>
    <dbReference type="NCBI Taxonomy" id="305"/>
    <lineage>
        <taxon>Bacteria</taxon>
        <taxon>Pseudomonadati</taxon>
        <taxon>Pseudomonadota</taxon>
        <taxon>Betaproteobacteria</taxon>
        <taxon>Burkholderiales</taxon>
        <taxon>Burkholderiaceae</taxon>
        <taxon>Ralstonia</taxon>
        <taxon>Ralstonia solanacearum species complex</taxon>
    </lineage>
</organism>